<dbReference type="InterPro" id="IPR036928">
    <property type="entry name" value="AS_sf"/>
</dbReference>
<reference evidence="2 3" key="1">
    <citation type="submission" date="2020-10" db="EMBL/GenBank/DDBJ databases">
        <title>Sequencing the genomes of 1000 actinobacteria strains.</title>
        <authorList>
            <person name="Klenk H.-P."/>
        </authorList>
    </citation>
    <scope>NUCLEOTIDE SEQUENCE [LARGE SCALE GENOMIC DNA]</scope>
    <source>
        <strain evidence="2 3">DSM 43173</strain>
    </source>
</reference>
<proteinExistence type="predicted"/>
<evidence type="ECO:0000256" key="1">
    <source>
        <dbReference type="SAM" id="MobiDB-lite"/>
    </source>
</evidence>
<name>A0ABR9M0X5_9ACTN</name>
<accession>A0ABR9M0X5</accession>
<comment type="caution">
    <text evidence="2">The sequence shown here is derived from an EMBL/GenBank/DDBJ whole genome shotgun (WGS) entry which is preliminary data.</text>
</comment>
<feature type="region of interest" description="Disordered" evidence="1">
    <location>
        <begin position="52"/>
        <end position="92"/>
    </location>
</feature>
<evidence type="ECO:0000313" key="3">
    <source>
        <dbReference type="Proteomes" id="UP000633509"/>
    </source>
</evidence>
<evidence type="ECO:0000313" key="2">
    <source>
        <dbReference type="EMBL" id="MBE1586242.1"/>
    </source>
</evidence>
<dbReference type="EMBL" id="JADBEK010000001">
    <property type="protein sequence ID" value="MBE1586242.1"/>
    <property type="molecule type" value="Genomic_DNA"/>
</dbReference>
<dbReference type="Gene3D" id="3.90.1300.10">
    <property type="entry name" value="Amidase signature (AS) domain"/>
    <property type="match status" value="1"/>
</dbReference>
<sequence>MESTFRPAEELPAAMRAGEVTSAELADEAIARIERDDKVINAICVRVSVAGDHSQRPVAARSSGRCARTAGRPGRRGRREPVAEHGEDPARH</sequence>
<organism evidence="2 3">
    <name type="scientific">Nonomuraea angiospora</name>
    <dbReference type="NCBI Taxonomy" id="46172"/>
    <lineage>
        <taxon>Bacteria</taxon>
        <taxon>Bacillati</taxon>
        <taxon>Actinomycetota</taxon>
        <taxon>Actinomycetes</taxon>
        <taxon>Streptosporangiales</taxon>
        <taxon>Streptosporangiaceae</taxon>
        <taxon>Nonomuraea</taxon>
    </lineage>
</organism>
<feature type="compositionally biased region" description="Basic and acidic residues" evidence="1">
    <location>
        <begin position="79"/>
        <end position="92"/>
    </location>
</feature>
<keyword evidence="3" id="KW-1185">Reference proteome</keyword>
<dbReference type="RefSeq" id="WP_192794446.1">
    <property type="nucleotide sequence ID" value="NZ_JADBEK010000001.1"/>
</dbReference>
<protein>
    <submittedName>
        <fullName evidence="2">Asp-tRNA(Asn)/Glu-tRNA(Gln) amidotransferase A subunit family amidase</fullName>
    </submittedName>
</protein>
<gene>
    <name evidence="2" type="ORF">H4W80_004500</name>
</gene>
<dbReference type="SUPFAM" id="SSF75304">
    <property type="entry name" value="Amidase signature (AS) enzymes"/>
    <property type="match status" value="1"/>
</dbReference>
<dbReference type="Proteomes" id="UP000633509">
    <property type="component" value="Unassembled WGS sequence"/>
</dbReference>